<dbReference type="AlphaFoldDB" id="A0A370DES6"/>
<dbReference type="EMBL" id="QFXD01000319">
    <property type="protein sequence ID" value="RDH83425.1"/>
    <property type="molecule type" value="Genomic_DNA"/>
</dbReference>
<proteinExistence type="predicted"/>
<keyword evidence="1" id="KW-1133">Transmembrane helix</keyword>
<comment type="caution">
    <text evidence="2">The sequence shown here is derived from an EMBL/GenBank/DDBJ whole genome shotgun (WGS) entry which is preliminary data.</text>
</comment>
<keyword evidence="1" id="KW-0812">Transmembrane</keyword>
<keyword evidence="1" id="KW-0472">Membrane</keyword>
<feature type="transmembrane region" description="Helical" evidence="1">
    <location>
        <begin position="146"/>
        <end position="164"/>
    </location>
</feature>
<organism evidence="2 3">
    <name type="scientific">endosymbiont of Lamellibrachia luymesi</name>
    <dbReference type="NCBI Taxonomy" id="2200907"/>
    <lineage>
        <taxon>Bacteria</taxon>
        <taxon>Pseudomonadati</taxon>
        <taxon>Pseudomonadota</taxon>
        <taxon>Gammaproteobacteria</taxon>
        <taxon>sulfur-oxidizing symbionts</taxon>
    </lineage>
</organism>
<dbReference type="Proteomes" id="UP000255508">
    <property type="component" value="Unassembled WGS sequence"/>
</dbReference>
<accession>A0A370DES6</accession>
<evidence type="ECO:0000313" key="3">
    <source>
        <dbReference type="Proteomes" id="UP000255508"/>
    </source>
</evidence>
<sequence length="172" mass="20170">MKSLQRHLLQLMVLLLIGMTLLQSTWVYLQIDGAHRLRVTYHQHLPPNCFPLEIQRRLQQHLIKDDPGITSNQIVISSFADKLHLSLPEISKPRDFYVNLENTLNEQIKCLSNEMFLLEETNIRQYGFRLNKVESIQVNSPRTLDYVSILVNIIFCLFLARLFLNKKSQPLK</sequence>
<protein>
    <submittedName>
        <fullName evidence="2">Uncharacterized protein</fullName>
    </submittedName>
</protein>
<gene>
    <name evidence="2" type="ORF">DIZ79_17640</name>
</gene>
<evidence type="ECO:0000256" key="1">
    <source>
        <dbReference type="SAM" id="Phobius"/>
    </source>
</evidence>
<name>A0A370DES6_9GAMM</name>
<evidence type="ECO:0000313" key="2">
    <source>
        <dbReference type="EMBL" id="RDH83425.1"/>
    </source>
</evidence>
<reference evidence="2 3" key="1">
    <citation type="journal article" date="2018" name="ISME J.">
        <title>Endosymbiont genomes yield clues of tubeworm success.</title>
        <authorList>
            <person name="Li Y."/>
            <person name="Liles M.R."/>
            <person name="Halanych K.M."/>
        </authorList>
    </citation>
    <scope>NUCLEOTIDE SEQUENCE [LARGE SCALE GENOMIC DNA]</scope>
    <source>
        <strain evidence="2">A1422</strain>
    </source>
</reference>